<dbReference type="Gene3D" id="3.40.50.1820">
    <property type="entry name" value="alpha/beta hydrolase"/>
    <property type="match status" value="1"/>
</dbReference>
<evidence type="ECO:0000256" key="2">
    <source>
        <dbReference type="ARBA" id="ARBA00010701"/>
    </source>
</evidence>
<comment type="similarity">
    <text evidence="2 4">Belongs to the AB hydrolase superfamily. Lipase family.</text>
</comment>
<feature type="domain" description="Lipase" evidence="6">
    <location>
        <begin position="54"/>
        <end position="317"/>
    </location>
</feature>
<protein>
    <recommendedName>
        <fullName evidence="6">Lipase domain-containing protein</fullName>
    </recommendedName>
</protein>
<evidence type="ECO:0000313" key="7">
    <source>
        <dbReference type="EMBL" id="CAL8111564.1"/>
    </source>
</evidence>
<dbReference type="InterPro" id="IPR013818">
    <property type="entry name" value="Lipase"/>
</dbReference>
<dbReference type="Pfam" id="PF00151">
    <property type="entry name" value="Lipase"/>
    <property type="match status" value="1"/>
</dbReference>
<dbReference type="SUPFAM" id="SSF53474">
    <property type="entry name" value="alpha/beta-Hydrolases"/>
    <property type="match status" value="1"/>
</dbReference>
<comment type="caution">
    <text evidence="7">The sequence shown here is derived from an EMBL/GenBank/DDBJ whole genome shotgun (WGS) entry which is preliminary data.</text>
</comment>
<evidence type="ECO:0000256" key="3">
    <source>
        <dbReference type="ARBA" id="ARBA00022525"/>
    </source>
</evidence>
<keyword evidence="5" id="KW-0732">Signal</keyword>
<dbReference type="InterPro" id="IPR000734">
    <property type="entry name" value="TAG_lipase"/>
</dbReference>
<dbReference type="InterPro" id="IPR029058">
    <property type="entry name" value="AB_hydrolase_fold"/>
</dbReference>
<gene>
    <name evidence="7" type="ORF">ODALV1_LOCUS15154</name>
</gene>
<dbReference type="PANTHER" id="PTHR11610:SF104">
    <property type="entry name" value="AGAP010328-PA"/>
    <property type="match status" value="1"/>
</dbReference>
<reference evidence="7 8" key="1">
    <citation type="submission" date="2024-08" db="EMBL/GenBank/DDBJ databases">
        <authorList>
            <person name="Cucini C."/>
            <person name="Frati F."/>
        </authorList>
    </citation>
    <scope>NUCLEOTIDE SEQUENCE [LARGE SCALE GENOMIC DNA]</scope>
</reference>
<feature type="signal peptide" evidence="5">
    <location>
        <begin position="1"/>
        <end position="18"/>
    </location>
</feature>
<evidence type="ECO:0000256" key="5">
    <source>
        <dbReference type="SAM" id="SignalP"/>
    </source>
</evidence>
<evidence type="ECO:0000313" key="8">
    <source>
        <dbReference type="Proteomes" id="UP001642540"/>
    </source>
</evidence>
<evidence type="ECO:0000259" key="6">
    <source>
        <dbReference type="Pfam" id="PF00151"/>
    </source>
</evidence>
<evidence type="ECO:0000256" key="4">
    <source>
        <dbReference type="RuleBase" id="RU004262"/>
    </source>
</evidence>
<accession>A0ABP1QTZ7</accession>
<dbReference type="PANTHER" id="PTHR11610">
    <property type="entry name" value="LIPASE"/>
    <property type="match status" value="1"/>
</dbReference>
<organism evidence="7 8">
    <name type="scientific">Orchesella dallaii</name>
    <dbReference type="NCBI Taxonomy" id="48710"/>
    <lineage>
        <taxon>Eukaryota</taxon>
        <taxon>Metazoa</taxon>
        <taxon>Ecdysozoa</taxon>
        <taxon>Arthropoda</taxon>
        <taxon>Hexapoda</taxon>
        <taxon>Collembola</taxon>
        <taxon>Entomobryomorpha</taxon>
        <taxon>Entomobryoidea</taxon>
        <taxon>Orchesellidae</taxon>
        <taxon>Orchesellinae</taxon>
        <taxon>Orchesella</taxon>
    </lineage>
</organism>
<keyword evidence="8" id="KW-1185">Reference proteome</keyword>
<feature type="chain" id="PRO_5046020438" description="Lipase domain-containing protein" evidence="5">
    <location>
        <begin position="19"/>
        <end position="362"/>
    </location>
</feature>
<evidence type="ECO:0000256" key="1">
    <source>
        <dbReference type="ARBA" id="ARBA00004613"/>
    </source>
</evidence>
<sequence>MRQLKYLVILLTYVFTQGSSSISDRKTADIERELMKHVMAPFKTELLEDIFSKKTRNVSKNPDDIRFCLYTNPSDSDDFHELRYKDVSTVKSAPIIQDAPWKVLIHGFTQSQNSSMPGVVKNAYLEYMFKGNGTFQVNVLVVDWGKLAYSSEETILPIYTKAVRNVEPTGNRTGEMIQFLLENKAISSISKVHIIGFSLGSHVAGNAGNFLKSQGLPLGRISGLDPAGPLFYADIPHLNGRQLTKGDAVAIDAYHTSWGSYGIAANVGNADFHPNPGINLFLQTQPFCLNLIKTKSLVQVCSHNLAPVFYSISILYPEIYGCSNLAILRTCDKLGQFGEFWSPKSVGNFYLDIPSSGLLPFF</sequence>
<proteinExistence type="inferred from homology"/>
<keyword evidence="3" id="KW-0964">Secreted</keyword>
<name>A0ABP1QTZ7_9HEXA</name>
<comment type="subcellular location">
    <subcellularLocation>
        <location evidence="1">Secreted</location>
    </subcellularLocation>
</comment>
<dbReference type="Proteomes" id="UP001642540">
    <property type="component" value="Unassembled WGS sequence"/>
</dbReference>
<dbReference type="EMBL" id="CAXLJM020000046">
    <property type="protein sequence ID" value="CAL8111564.1"/>
    <property type="molecule type" value="Genomic_DNA"/>
</dbReference>